<dbReference type="CDD" id="cd01651">
    <property type="entry name" value="RT_G2_intron"/>
    <property type="match status" value="1"/>
</dbReference>
<protein>
    <submittedName>
        <fullName evidence="3">Group II intron reverse transcriptase/maturase</fullName>
    </submittedName>
</protein>
<evidence type="ECO:0000259" key="2">
    <source>
        <dbReference type="PROSITE" id="PS50878"/>
    </source>
</evidence>
<feature type="domain" description="Reverse transcriptase" evidence="2">
    <location>
        <begin position="82"/>
        <end position="356"/>
    </location>
</feature>
<dbReference type="PROSITE" id="PS50878">
    <property type="entry name" value="RT_POL"/>
    <property type="match status" value="1"/>
</dbReference>
<evidence type="ECO:0000313" key="4">
    <source>
        <dbReference type="Proteomes" id="UP000197361"/>
    </source>
</evidence>
<evidence type="ECO:0000256" key="1">
    <source>
        <dbReference type="ARBA" id="ARBA00034120"/>
    </source>
</evidence>
<dbReference type="Proteomes" id="UP000197361">
    <property type="component" value="Unassembled WGS sequence"/>
</dbReference>
<keyword evidence="3" id="KW-0808">Transferase</keyword>
<dbReference type="InterPro" id="IPR051083">
    <property type="entry name" value="GrpII_Intron_Splice-Mob/Def"/>
</dbReference>
<proteinExistence type="inferred from homology"/>
<accession>A0A246JWW7</accession>
<dbReference type="PANTHER" id="PTHR34047:SF8">
    <property type="entry name" value="PROTEIN YKFC"/>
    <property type="match status" value="1"/>
</dbReference>
<comment type="similarity">
    <text evidence="1">Belongs to the bacterial reverse transcriptase family.</text>
</comment>
<dbReference type="Pfam" id="PF08388">
    <property type="entry name" value="GIIM"/>
    <property type="match status" value="1"/>
</dbReference>
<dbReference type="Pfam" id="PF00078">
    <property type="entry name" value="RVT_1"/>
    <property type="match status" value="1"/>
</dbReference>
<keyword evidence="3" id="KW-0548">Nucleotidyltransferase</keyword>
<dbReference type="GO" id="GO:0003964">
    <property type="term" value="F:RNA-directed DNA polymerase activity"/>
    <property type="evidence" value="ECO:0007669"/>
    <property type="project" value="UniProtKB-KW"/>
</dbReference>
<dbReference type="InterPro" id="IPR013597">
    <property type="entry name" value="Mat_intron_G2"/>
</dbReference>
<comment type="caution">
    <text evidence="3">The sequence shown here is derived from an EMBL/GenBank/DDBJ whole genome shotgun (WGS) entry which is preliminary data.</text>
</comment>
<reference evidence="3 4" key="1">
    <citation type="journal article" date="2010" name="Int. J. Syst. Evol. Microbiol.">
        <title>Sphingopyxis bauzanensis sp. nov., a psychrophilic bacterium isolated from soil.</title>
        <authorList>
            <person name="Zhang D.C."/>
            <person name="Liu H.C."/>
            <person name="Xin Y.H."/>
            <person name="Zhou Y.G."/>
            <person name="Schinner F."/>
            <person name="Margesin R."/>
        </authorList>
    </citation>
    <scope>NUCLEOTIDE SEQUENCE [LARGE SCALE GENOMIC DNA]</scope>
    <source>
        <strain evidence="3 4">DSM 22271</strain>
    </source>
</reference>
<dbReference type="SUPFAM" id="SSF56672">
    <property type="entry name" value="DNA/RNA polymerases"/>
    <property type="match status" value="1"/>
</dbReference>
<dbReference type="PANTHER" id="PTHR34047">
    <property type="entry name" value="NUCLEAR INTRON MATURASE 1, MITOCHONDRIAL-RELATED"/>
    <property type="match status" value="1"/>
</dbReference>
<dbReference type="RefSeq" id="WP_088440907.1">
    <property type="nucleotide sequence ID" value="NZ_BMMC01000003.1"/>
</dbReference>
<dbReference type="OrthoDB" id="9793236at2"/>
<organism evidence="3 4">
    <name type="scientific">Sphingopyxis bauzanensis</name>
    <dbReference type="NCBI Taxonomy" id="651663"/>
    <lineage>
        <taxon>Bacteria</taxon>
        <taxon>Pseudomonadati</taxon>
        <taxon>Pseudomonadota</taxon>
        <taxon>Alphaproteobacteria</taxon>
        <taxon>Sphingomonadales</taxon>
        <taxon>Sphingomonadaceae</taxon>
        <taxon>Sphingopyxis</taxon>
    </lineage>
</organism>
<keyword evidence="4" id="KW-1185">Reference proteome</keyword>
<dbReference type="EMBL" id="NISK01000002">
    <property type="protein sequence ID" value="OWQ97052.1"/>
    <property type="molecule type" value="Genomic_DNA"/>
</dbReference>
<sequence>MDTDRQADEAWILGVQRKLYQWSKAHPEDRWRDMWGWITDLRTLHHAWRRVSSNKGGRTAGVDGMTVGRIRKQGELRYIKGLQDELRSGAYRPSPAKRKLIPKAGKPGQFRPLGIPTVKDRVVQSAIKTFLEPIFEAQFWHVSYGFRPGRSAHGALENIRATIQPRKRDADGHRTRLPYPWVIEGDIKGCFDNINHHLLMDRVRARVSDRRVTRLIGQFLKVGVMSEEQFFRTKSGTPQGGIISPLLSNIALSAIEERYERWVEHRTKIRAHRRCDGMAAARGARQRDGKAGRCVFYPVRYADDFVVLVSGTKEDAMAEQSALADHLREATGLELSAEKTRVTAVKDGFEFLGFHVGMKWDRRYGYSPRVEIPKSKAADLRRKVKQSTRNNSWCSFGEKLQEINPILRGWANYYRYCARAGRVFTSIDWYVGKRLWIWLRRQRPKTPGGVILRDHYLRSQRRPTRRLWREGPDEQYMLAWTSVRRFRYCWMGQPDFAMSSGEPDA</sequence>
<dbReference type="AlphaFoldDB" id="A0A246JWW7"/>
<gene>
    <name evidence="3" type="primary">ltrA</name>
    <name evidence="3" type="ORF">CDQ92_08180</name>
</gene>
<dbReference type="NCBIfam" id="TIGR04416">
    <property type="entry name" value="group_II_RT_mat"/>
    <property type="match status" value="1"/>
</dbReference>
<keyword evidence="3" id="KW-0695">RNA-directed DNA polymerase</keyword>
<dbReference type="InterPro" id="IPR030931">
    <property type="entry name" value="Group_II_RT_mat"/>
</dbReference>
<dbReference type="InterPro" id="IPR000477">
    <property type="entry name" value="RT_dom"/>
</dbReference>
<name>A0A246JWW7_9SPHN</name>
<dbReference type="InterPro" id="IPR043502">
    <property type="entry name" value="DNA/RNA_pol_sf"/>
</dbReference>
<evidence type="ECO:0000313" key="3">
    <source>
        <dbReference type="EMBL" id="OWQ97052.1"/>
    </source>
</evidence>